<dbReference type="RefSeq" id="WP_388237412.1">
    <property type="nucleotide sequence ID" value="NZ_JBHVZQ010000022.1"/>
</dbReference>
<comment type="caution">
    <text evidence="2">The sequence shown here is derived from an EMBL/GenBank/DDBJ whole genome shotgun (WGS) entry which is preliminary data.</text>
</comment>
<dbReference type="Proteomes" id="UP001601627">
    <property type="component" value="Unassembled WGS sequence"/>
</dbReference>
<keyword evidence="3" id="KW-1185">Reference proteome</keyword>
<organism evidence="2 3">
    <name type="scientific">Streptomyces marokkonensis</name>
    <dbReference type="NCBI Taxonomy" id="324855"/>
    <lineage>
        <taxon>Bacteria</taxon>
        <taxon>Bacillati</taxon>
        <taxon>Actinomycetota</taxon>
        <taxon>Actinomycetes</taxon>
        <taxon>Kitasatosporales</taxon>
        <taxon>Streptomycetaceae</taxon>
        <taxon>Streptomyces</taxon>
    </lineage>
</organism>
<name>A0ABW6QBA1_9ACTN</name>
<evidence type="ECO:0000313" key="2">
    <source>
        <dbReference type="EMBL" id="MFF1276297.1"/>
    </source>
</evidence>
<dbReference type="CDD" id="cd20739">
    <property type="entry name" value="PoNe_DUF637"/>
    <property type="match status" value="1"/>
</dbReference>
<evidence type="ECO:0000313" key="3">
    <source>
        <dbReference type="Proteomes" id="UP001601627"/>
    </source>
</evidence>
<proteinExistence type="predicted"/>
<feature type="compositionally biased region" description="Low complexity" evidence="1">
    <location>
        <begin position="437"/>
        <end position="451"/>
    </location>
</feature>
<feature type="region of interest" description="Disordered" evidence="1">
    <location>
        <begin position="437"/>
        <end position="529"/>
    </location>
</feature>
<evidence type="ECO:0000256" key="1">
    <source>
        <dbReference type="SAM" id="MobiDB-lite"/>
    </source>
</evidence>
<accession>A0ABW6QBA1</accession>
<dbReference type="InterPro" id="IPR049762">
    <property type="entry name" value="PoNe_dom"/>
</dbReference>
<dbReference type="EMBL" id="JBHVZQ010000022">
    <property type="protein sequence ID" value="MFF1276297.1"/>
    <property type="molecule type" value="Genomic_DNA"/>
</dbReference>
<protein>
    <submittedName>
        <fullName evidence="2">Uncharacterized protein</fullName>
    </submittedName>
</protein>
<feature type="compositionally biased region" description="Gly residues" evidence="1">
    <location>
        <begin position="511"/>
        <end position="527"/>
    </location>
</feature>
<gene>
    <name evidence="2" type="ORF">ACFVZC_23305</name>
</gene>
<feature type="compositionally biased region" description="Low complexity" evidence="1">
    <location>
        <begin position="477"/>
        <end position="494"/>
    </location>
</feature>
<reference evidence="2 3" key="1">
    <citation type="submission" date="2024-09" db="EMBL/GenBank/DDBJ databases">
        <title>The Natural Products Discovery Center: Release of the First 8490 Sequenced Strains for Exploring Actinobacteria Biosynthetic Diversity.</title>
        <authorList>
            <person name="Kalkreuter E."/>
            <person name="Kautsar S.A."/>
            <person name="Yang D."/>
            <person name="Bader C.D."/>
            <person name="Teijaro C.N."/>
            <person name="Fluegel L."/>
            <person name="Davis C.M."/>
            <person name="Simpson J.R."/>
            <person name="Lauterbach L."/>
            <person name="Steele A.D."/>
            <person name="Gui C."/>
            <person name="Meng S."/>
            <person name="Li G."/>
            <person name="Viehrig K."/>
            <person name="Ye F."/>
            <person name="Su P."/>
            <person name="Kiefer A.F."/>
            <person name="Nichols A."/>
            <person name="Cepeda A.J."/>
            <person name="Yan W."/>
            <person name="Fan B."/>
            <person name="Jiang Y."/>
            <person name="Adhikari A."/>
            <person name="Zheng C.-J."/>
            <person name="Schuster L."/>
            <person name="Cowan T.M."/>
            <person name="Smanski M.J."/>
            <person name="Chevrette M.G."/>
            <person name="De Carvalho L.P.S."/>
            <person name="Shen B."/>
        </authorList>
    </citation>
    <scope>NUCLEOTIDE SEQUENCE [LARGE SCALE GENOMIC DNA]</scope>
    <source>
        <strain evidence="2 3">NPDC058328</strain>
    </source>
</reference>
<sequence length="825" mass="88074">MISPGGIPQFTGDFDELDKDVSALRSDAIGIRNGGADVHARFQMLEAFYTAPEAEALFATTQPVMDTADEFAAKLETVADALDTFSVEARPLAERLKQLKADAVAFTDSVEGDDDWTEDEKKVDRNKQLVDDVSATQFAFQDAERRAGSRISAVVGGPAFVADDGSGLVKRGTVTYGYDADLFEGAKELPWGSVDDKTYDPWSLDWFGHGAKSVFWDGIYKDGIEAGAKGLWALATGDGEAWSGLKDVVTGIGLYTMTPYDAFMDWAVGPDEESEDEVRAKKAAKEFAKGIVAWDQWEENPARATGTVIFNVLTLGAGPLAAASRAGKGGLASNAAGAASKAGLYMDPLYVGLKATGAAAGKLPKLSDLTSRITAGAGAAADAQRVHSVIELEDGSRVVIENGEFIVTKDGRVVTHTPSRERSVSSEAIVVREREFAGATATARTSAATSRAGDELVAPAERGGPGATGSAHEGRAAADASRAGAAHGAHSGSGADVGGPGRAAGQLPPQRGGGSAGGGHDGQGSGGRNALEREREIMRQQVERANNDPGWFKEHYRSNGYRRSASAHSEYGRPVPQIVSDPFHPGQWIAKSDMPPAIKERYLHTKPITGSRSVVDADSLRHLDEQAAKRDASIAADKAAERKLTAAEKAYAANRTQELADAMHRADAEHSPLHGDANRQSELFGEQIAEQRAVPENYPDPVRVDDGAFGNNRFDQIYRTSDGRYVVVEAKGSLKAQLGVRKGHSGRLVTQGTREYFETILLEMEKRATRNRKKGLIEQAKAEKALAQDLMAALDAKKLEYVLVKADADGARYAGYEMKKFDITK</sequence>